<dbReference type="RefSeq" id="WP_187525284.1">
    <property type="nucleotide sequence ID" value="NZ_JACRTA010000002.1"/>
</dbReference>
<keyword evidence="7" id="KW-1185">Reference proteome</keyword>
<protein>
    <recommendedName>
        <fullName evidence="5">Ribitol-5-phosphate cytidylyltransferase</fullName>
        <ecNumber evidence="5">2.7.7.40</ecNumber>
    </recommendedName>
</protein>
<keyword evidence="4" id="KW-0961">Cell wall biogenesis/degradation</keyword>
<feature type="site" description="Positions ribitol 5-phosphate for the nucleophilic attack" evidence="5">
    <location>
        <position position="217"/>
    </location>
</feature>
<dbReference type="PANTHER" id="PTHR32125:SF8">
    <property type="entry name" value="RIBITOL-5-PHOSPHATE CYTIDYLYLTRANSFERASE"/>
    <property type="match status" value="1"/>
</dbReference>
<dbReference type="Proteomes" id="UP000610862">
    <property type="component" value="Unassembled WGS sequence"/>
</dbReference>
<dbReference type="FunFam" id="3.90.550.10:FF:000003">
    <property type="entry name" value="2-C-methyl-D-erythritol 4-phosphate cytidylyltransferase"/>
    <property type="match status" value="1"/>
</dbReference>
<keyword evidence="1 5" id="KW-0808">Transferase</keyword>
<evidence type="ECO:0000256" key="3">
    <source>
        <dbReference type="ARBA" id="ARBA00022944"/>
    </source>
</evidence>
<dbReference type="GO" id="GO:0019350">
    <property type="term" value="P:teichoic acid biosynthetic process"/>
    <property type="evidence" value="ECO:0007669"/>
    <property type="project" value="UniProtKB-KW"/>
</dbReference>
<name>A0A926I9S1_9FIRM</name>
<feature type="binding site" evidence="5">
    <location>
        <begin position="7"/>
        <end position="10"/>
    </location>
    <ligand>
        <name>CTP</name>
        <dbReference type="ChEBI" id="CHEBI:37563"/>
    </ligand>
</feature>
<dbReference type="SUPFAM" id="SSF53448">
    <property type="entry name" value="Nucleotide-diphospho-sugar transferases"/>
    <property type="match status" value="1"/>
</dbReference>
<dbReference type="GO" id="GO:0047349">
    <property type="term" value="F:D-ribitol-5-phosphate cytidylyltransferase activity"/>
    <property type="evidence" value="ECO:0007669"/>
    <property type="project" value="UniProtKB-UniRule"/>
</dbReference>
<dbReference type="CDD" id="cd02516">
    <property type="entry name" value="CDP-ME_synthetase"/>
    <property type="match status" value="1"/>
</dbReference>
<evidence type="ECO:0000313" key="6">
    <source>
        <dbReference type="EMBL" id="MBC8568410.1"/>
    </source>
</evidence>
<feature type="site" description="Transition state stabilizer" evidence="5">
    <location>
        <position position="22"/>
    </location>
</feature>
<comment type="function">
    <text evidence="5">Catalyzes the transfer of the cytidylyl group of CTP to D-ribitol 5-phosphate.</text>
</comment>
<keyword evidence="2 5" id="KW-0548">Nucleotidyltransferase</keyword>
<dbReference type="InterPro" id="IPR050088">
    <property type="entry name" value="IspD/TarI_cytidylyltransf_bact"/>
</dbReference>
<evidence type="ECO:0000256" key="1">
    <source>
        <dbReference type="ARBA" id="ARBA00022679"/>
    </source>
</evidence>
<dbReference type="GO" id="GO:0050518">
    <property type="term" value="F:2-C-methyl-D-erythritol 4-phosphate cytidylyltransferase activity"/>
    <property type="evidence" value="ECO:0007669"/>
    <property type="project" value="TreeGrafter"/>
</dbReference>
<evidence type="ECO:0000256" key="2">
    <source>
        <dbReference type="ARBA" id="ARBA00022695"/>
    </source>
</evidence>
<feature type="site" description="Transition state stabilizer" evidence="5">
    <location>
        <position position="14"/>
    </location>
</feature>
<dbReference type="Gene3D" id="3.90.550.10">
    <property type="entry name" value="Spore Coat Polysaccharide Biosynthesis Protein SpsA, Chain A"/>
    <property type="match status" value="1"/>
</dbReference>
<dbReference type="Pfam" id="PF01128">
    <property type="entry name" value="IspD"/>
    <property type="match status" value="1"/>
</dbReference>
<sequence length="235" mass="26550">MVYGVILAGGIGSRMGSVEKPKQFINIGGKPIIIHTVEKFMMISRFEKIIVLCPEDWIEYTDEIISKYIKNREKIVVLKGGDTRNETLMNAVKYIDEKGVLDDETVIVTHDAVRPFVTTRILKDNIESMDFCDACDTVVAATDTIVESFDGQTISQIPDRKFLYQGQTPQTFKAKKLWELYEALTKAEKDILTDAAKIFAIKGQKVHLVSGETYNIKITYPYDITVAEALIKNEI</sequence>
<feature type="site" description="Positions ribitol 5-phosphate for the nucleophilic attack" evidence="5">
    <location>
        <position position="160"/>
    </location>
</feature>
<dbReference type="EMBL" id="JACRTA010000002">
    <property type="protein sequence ID" value="MBC8568410.1"/>
    <property type="molecule type" value="Genomic_DNA"/>
</dbReference>
<dbReference type="NCBIfam" id="NF001183">
    <property type="entry name" value="PRK00155.1-3"/>
    <property type="match status" value="1"/>
</dbReference>
<evidence type="ECO:0000313" key="7">
    <source>
        <dbReference type="Proteomes" id="UP000610862"/>
    </source>
</evidence>
<dbReference type="AlphaFoldDB" id="A0A926I9S1"/>
<dbReference type="InterPro" id="IPR029044">
    <property type="entry name" value="Nucleotide-diphossugar_trans"/>
</dbReference>
<dbReference type="InterPro" id="IPR034709">
    <property type="entry name" value="TarI"/>
</dbReference>
<comment type="similarity">
    <text evidence="5">Belongs to the IspD/TarI cytidylyltransferase family. TarI subfamily.</text>
</comment>
<dbReference type="GO" id="GO:0008299">
    <property type="term" value="P:isoprenoid biosynthetic process"/>
    <property type="evidence" value="ECO:0007669"/>
    <property type="project" value="InterPro"/>
</dbReference>
<comment type="catalytic activity">
    <reaction evidence="5">
        <text>D-ribitol 5-phosphate + CTP + H(+) = CDP-L-ribitol + diphosphate</text>
        <dbReference type="Rhea" id="RHEA:12456"/>
        <dbReference type="ChEBI" id="CHEBI:15378"/>
        <dbReference type="ChEBI" id="CHEBI:33019"/>
        <dbReference type="ChEBI" id="CHEBI:37563"/>
        <dbReference type="ChEBI" id="CHEBI:57608"/>
        <dbReference type="ChEBI" id="CHEBI:57695"/>
        <dbReference type="EC" id="2.7.7.40"/>
    </reaction>
</comment>
<evidence type="ECO:0000256" key="5">
    <source>
        <dbReference type="HAMAP-Rule" id="MF_02068"/>
    </source>
</evidence>
<evidence type="ECO:0000256" key="4">
    <source>
        <dbReference type="ARBA" id="ARBA00023316"/>
    </source>
</evidence>
<dbReference type="PANTHER" id="PTHR32125">
    <property type="entry name" value="2-C-METHYL-D-ERYTHRITOL 4-PHOSPHATE CYTIDYLYLTRANSFERASE, CHLOROPLASTIC"/>
    <property type="match status" value="1"/>
</dbReference>
<dbReference type="EC" id="2.7.7.40" evidence="5"/>
<comment type="caution">
    <text evidence="5">Lacks conserved residue(s) required for the propagation of feature annotation.</text>
</comment>
<feature type="binding site" evidence="5">
    <location>
        <begin position="81"/>
        <end position="87"/>
    </location>
    <ligand>
        <name>CTP</name>
        <dbReference type="ChEBI" id="CHEBI:37563"/>
    </ligand>
</feature>
<proteinExistence type="inferred from homology"/>
<reference evidence="6" key="1">
    <citation type="submission" date="2020-08" db="EMBL/GenBank/DDBJ databases">
        <title>Genome public.</title>
        <authorList>
            <person name="Liu C."/>
            <person name="Sun Q."/>
        </authorList>
    </citation>
    <scope>NUCLEOTIDE SEQUENCE</scope>
    <source>
        <strain evidence="6">NSJ-24</strain>
    </source>
</reference>
<dbReference type="GO" id="GO:0071555">
    <property type="term" value="P:cell wall organization"/>
    <property type="evidence" value="ECO:0007669"/>
    <property type="project" value="UniProtKB-KW"/>
</dbReference>
<gene>
    <name evidence="6" type="ORF">H8692_06540</name>
</gene>
<dbReference type="HAMAP" id="MF_02068">
    <property type="entry name" value="TarI"/>
    <property type="match status" value="1"/>
</dbReference>
<accession>A0A926I9S1</accession>
<dbReference type="PROSITE" id="PS01295">
    <property type="entry name" value="ISPD"/>
    <property type="match status" value="1"/>
</dbReference>
<dbReference type="InterPro" id="IPR018294">
    <property type="entry name" value="ISPD_synthase_CS"/>
</dbReference>
<organism evidence="6 7">
    <name type="scientific">Lentihominibacter hominis</name>
    <dbReference type="NCBI Taxonomy" id="2763645"/>
    <lineage>
        <taxon>Bacteria</taxon>
        <taxon>Bacillati</taxon>
        <taxon>Bacillota</taxon>
        <taxon>Clostridia</taxon>
        <taxon>Peptostreptococcales</taxon>
        <taxon>Anaerovoracaceae</taxon>
        <taxon>Lentihominibacter</taxon>
    </lineage>
</organism>
<dbReference type="InterPro" id="IPR034683">
    <property type="entry name" value="IspD/TarI"/>
</dbReference>
<keyword evidence="3" id="KW-0777">Teichoic acid biosynthesis</keyword>
<comment type="caution">
    <text evidence="6">The sequence shown here is derived from an EMBL/GenBank/DDBJ whole genome shotgun (WGS) entry which is preliminary data.</text>
</comment>